<dbReference type="EMBL" id="BMEV01000030">
    <property type="protein sequence ID" value="GFZ76771.1"/>
    <property type="molecule type" value="Genomic_DNA"/>
</dbReference>
<name>A0A8J2XIC2_9BACI</name>
<dbReference type="Proteomes" id="UP000602050">
    <property type="component" value="Unassembled WGS sequence"/>
</dbReference>
<reference evidence="1" key="2">
    <citation type="submission" date="2020-09" db="EMBL/GenBank/DDBJ databases">
        <authorList>
            <person name="Sun Q."/>
            <person name="Zhou Y."/>
        </authorList>
    </citation>
    <scope>NUCLEOTIDE SEQUENCE</scope>
    <source>
        <strain evidence="1">CGMCC 1.12360</strain>
    </source>
</reference>
<protein>
    <submittedName>
        <fullName evidence="1">Uncharacterized protein</fullName>
    </submittedName>
</protein>
<sequence length="55" mass="6305">MKIIGNNAMKKDMKTLLTTIKIKVNVLQHCILIEAFTDNKYFGTRIRPLKKIGLS</sequence>
<proteinExistence type="predicted"/>
<evidence type="ECO:0000313" key="1">
    <source>
        <dbReference type="EMBL" id="GFZ76771.1"/>
    </source>
</evidence>
<keyword evidence="2" id="KW-1185">Reference proteome</keyword>
<reference evidence="1" key="1">
    <citation type="journal article" date="2014" name="Int. J. Syst. Evol. Microbiol.">
        <title>Complete genome sequence of Corynebacterium casei LMG S-19264T (=DSM 44701T), isolated from a smear-ripened cheese.</title>
        <authorList>
            <consortium name="US DOE Joint Genome Institute (JGI-PGF)"/>
            <person name="Walter F."/>
            <person name="Albersmeier A."/>
            <person name="Kalinowski J."/>
            <person name="Ruckert C."/>
        </authorList>
    </citation>
    <scope>NUCLEOTIDE SEQUENCE</scope>
    <source>
        <strain evidence="1">CGMCC 1.12360</strain>
    </source>
</reference>
<evidence type="ECO:0000313" key="2">
    <source>
        <dbReference type="Proteomes" id="UP000602050"/>
    </source>
</evidence>
<comment type="caution">
    <text evidence="1">The sequence shown here is derived from an EMBL/GenBank/DDBJ whole genome shotgun (WGS) entry which is preliminary data.</text>
</comment>
<dbReference type="AlphaFoldDB" id="A0A8J2XIC2"/>
<accession>A0A8J2XIC2</accession>
<organism evidence="1 2">
    <name type="scientific">Compostibacillus humi</name>
    <dbReference type="NCBI Taxonomy" id="1245525"/>
    <lineage>
        <taxon>Bacteria</taxon>
        <taxon>Bacillati</taxon>
        <taxon>Bacillota</taxon>
        <taxon>Bacilli</taxon>
        <taxon>Bacillales</taxon>
        <taxon>Bacillaceae</taxon>
        <taxon>Compostibacillus</taxon>
    </lineage>
</organism>
<gene>
    <name evidence="1" type="ORF">GCM10010978_18090</name>
</gene>